<comment type="similarity">
    <text evidence="6 7">Belongs to the FliO/MopB family.</text>
</comment>
<evidence type="ECO:0000256" key="4">
    <source>
        <dbReference type="ARBA" id="ARBA00023136"/>
    </source>
</evidence>
<evidence type="ECO:0000256" key="2">
    <source>
        <dbReference type="ARBA" id="ARBA00022692"/>
    </source>
</evidence>
<evidence type="ECO:0000256" key="7">
    <source>
        <dbReference type="RuleBase" id="RU362064"/>
    </source>
</evidence>
<dbReference type="InterPro" id="IPR022781">
    <property type="entry name" value="Flagellar_biosynth_FliO"/>
</dbReference>
<dbReference type="Proteomes" id="UP001156873">
    <property type="component" value="Unassembled WGS sequence"/>
</dbReference>
<keyword evidence="3 7" id="KW-1133">Transmembrane helix</keyword>
<evidence type="ECO:0000256" key="5">
    <source>
        <dbReference type="ARBA" id="ARBA00023143"/>
    </source>
</evidence>
<dbReference type="NCBIfam" id="TIGR03500">
    <property type="entry name" value="FliO_TIGR"/>
    <property type="match status" value="1"/>
</dbReference>
<keyword evidence="9" id="KW-0282">Flagellum</keyword>
<evidence type="ECO:0000256" key="1">
    <source>
        <dbReference type="ARBA" id="ARBA00022475"/>
    </source>
</evidence>
<keyword evidence="5 7" id="KW-0975">Bacterial flagellum</keyword>
<comment type="caution">
    <text evidence="9">The sequence shown here is derived from an EMBL/GenBank/DDBJ whole genome shotgun (WGS) entry which is preliminary data.</text>
</comment>
<feature type="transmembrane region" description="Helical" evidence="7">
    <location>
        <begin position="123"/>
        <end position="144"/>
    </location>
</feature>
<evidence type="ECO:0000313" key="9">
    <source>
        <dbReference type="EMBL" id="MDH5834939.1"/>
    </source>
</evidence>
<evidence type="ECO:0000256" key="3">
    <source>
        <dbReference type="ARBA" id="ARBA00022989"/>
    </source>
</evidence>
<keyword evidence="9" id="KW-0969">Cilium</keyword>
<comment type="subcellular location">
    <subcellularLocation>
        <location evidence="7">Cell membrane</location>
    </subcellularLocation>
    <subcellularLocation>
        <location evidence="7">Bacterial flagellum basal body</location>
    </subcellularLocation>
</comment>
<keyword evidence="9" id="KW-0966">Cell projection</keyword>
<gene>
    <name evidence="9" type="primary">fliO</name>
    <name evidence="9" type="ORF">QFW81_13570</name>
</gene>
<accession>A0ABT6JW67</accession>
<sequence length="227" mass="21741">MSATASQAAAQLPAAGAWADAAPATMDVAGDTAADTTHAADTLDATGSAAPQATAIGHAAVVPDRPEAGADAAAAAAAIPAADAGARALASTAAPRTAATTTTTGQAGTPAAAPQSPATAGTLGGAVFALVLVVGLILLLSWLAKRMPGLGGGAGAHPSLRIVGALALGPRDRLVVVEVGETQLLLGVGAGGTRTLHTLDQPLPTATAKSTPAFAQLLARHLGKKTP</sequence>
<feature type="region of interest" description="Disordered" evidence="8">
    <location>
        <begin position="93"/>
        <end position="118"/>
    </location>
</feature>
<dbReference type="PANTHER" id="PTHR38766">
    <property type="entry name" value="FLAGELLAR PROTEIN FLIO"/>
    <property type="match status" value="1"/>
</dbReference>
<keyword evidence="4 7" id="KW-0472">Membrane</keyword>
<dbReference type="PANTHER" id="PTHR38766:SF1">
    <property type="entry name" value="FLAGELLAR PROTEIN FLIO"/>
    <property type="match status" value="1"/>
</dbReference>
<name>A0ABT6JW67_9GAMM</name>
<organism evidence="9 10">
    <name type="scientific">Luteimonas kalidii</name>
    <dbReference type="NCBI Taxonomy" id="3042025"/>
    <lineage>
        <taxon>Bacteria</taxon>
        <taxon>Pseudomonadati</taxon>
        <taxon>Pseudomonadota</taxon>
        <taxon>Gammaproteobacteria</taxon>
        <taxon>Lysobacterales</taxon>
        <taxon>Lysobacteraceae</taxon>
        <taxon>Luteimonas</taxon>
    </lineage>
</organism>
<reference evidence="9 10" key="1">
    <citation type="submission" date="2023-04" db="EMBL/GenBank/DDBJ databases">
        <title>Luteimonas sp. M1R5S59.</title>
        <authorList>
            <person name="Sun J.-Q."/>
        </authorList>
    </citation>
    <scope>NUCLEOTIDE SEQUENCE [LARGE SCALE GENOMIC DNA]</scope>
    <source>
        <strain evidence="9 10">M1R5S59</strain>
    </source>
</reference>
<keyword evidence="10" id="KW-1185">Reference proteome</keyword>
<dbReference type="EMBL" id="JARXRO010000020">
    <property type="protein sequence ID" value="MDH5834939.1"/>
    <property type="molecule type" value="Genomic_DNA"/>
</dbReference>
<evidence type="ECO:0000256" key="8">
    <source>
        <dbReference type="SAM" id="MobiDB-lite"/>
    </source>
</evidence>
<dbReference type="Pfam" id="PF04347">
    <property type="entry name" value="FliO"/>
    <property type="match status" value="1"/>
</dbReference>
<evidence type="ECO:0000313" key="10">
    <source>
        <dbReference type="Proteomes" id="UP001156873"/>
    </source>
</evidence>
<protein>
    <recommendedName>
        <fullName evidence="7">Flagellar protein</fullName>
    </recommendedName>
</protein>
<dbReference type="InterPro" id="IPR052205">
    <property type="entry name" value="FliO/MopB"/>
</dbReference>
<evidence type="ECO:0000256" key="6">
    <source>
        <dbReference type="ARBA" id="ARBA00037937"/>
    </source>
</evidence>
<proteinExistence type="inferred from homology"/>
<keyword evidence="1 7" id="KW-1003">Cell membrane</keyword>
<keyword evidence="2 7" id="KW-0812">Transmembrane</keyword>